<feature type="signal peptide" evidence="1">
    <location>
        <begin position="1"/>
        <end position="30"/>
    </location>
</feature>
<dbReference type="InterPro" id="IPR053167">
    <property type="entry name" value="Spore_coat_component"/>
</dbReference>
<proteinExistence type="predicted"/>
<evidence type="ECO:0000259" key="2">
    <source>
        <dbReference type="Pfam" id="PF05229"/>
    </source>
</evidence>
<name>A0A7Z2GQM3_9BURK</name>
<organism evidence="3 4">
    <name type="scientific">Paraburkholderia acidisoli</name>
    <dbReference type="NCBI Taxonomy" id="2571748"/>
    <lineage>
        <taxon>Bacteria</taxon>
        <taxon>Pseudomonadati</taxon>
        <taxon>Pseudomonadota</taxon>
        <taxon>Betaproteobacteria</taxon>
        <taxon>Burkholderiales</taxon>
        <taxon>Burkholderiaceae</taxon>
        <taxon>Paraburkholderia</taxon>
    </lineage>
</organism>
<dbReference type="EMBL" id="CP046916">
    <property type="protein sequence ID" value="QGZ65996.1"/>
    <property type="molecule type" value="Genomic_DNA"/>
</dbReference>
<dbReference type="OrthoDB" id="8751277at2"/>
<evidence type="ECO:0000256" key="1">
    <source>
        <dbReference type="SAM" id="SignalP"/>
    </source>
</evidence>
<dbReference type="RefSeq" id="WP_158957010.1">
    <property type="nucleotide sequence ID" value="NZ_CP046916.1"/>
</dbReference>
<dbReference type="Pfam" id="PF05229">
    <property type="entry name" value="SCPU"/>
    <property type="match status" value="2"/>
</dbReference>
<sequence>MTRSSRRWPIVLFGALLCALALLLPARAHAQTCSATVSPISFGVVSPITRQPVGGSGTISVTCNWTVVSLAPTALVCLNLTAAQPRTMAMAGGSATMQYDLYSDQAHTIAWGSAAAGTTPISVSVSQPLLGTSNTVTFPYYGLIAANQPTLPTAGNGDTSYSHSFGASETSLTYGYYLLGLLGPPGCSSMTTSGGGFTFAASATVTNNCSIGATDLVFPSSGLLTKSLTATGTITAQCTNGDAYRISLSGGATGLPASRKMTLAGGTARVAYQIYADAQNQTAWGDNTGGTTAVTGVGTGSTASYTMYGLVPVQSTPQPGNYSDSITATISF</sequence>
<dbReference type="InterPro" id="IPR007893">
    <property type="entry name" value="Spore_coat_U/FanG"/>
</dbReference>
<protein>
    <submittedName>
        <fullName evidence="3">Fimbrial major subunit CsuA/B family protein</fullName>
    </submittedName>
</protein>
<keyword evidence="1" id="KW-0732">Signal</keyword>
<dbReference type="KEGG" id="pacs:FAZ98_29700"/>
<gene>
    <name evidence="3" type="ORF">FAZ98_29700</name>
</gene>
<reference evidence="3 4" key="1">
    <citation type="submission" date="2019-12" db="EMBL/GenBank/DDBJ databases">
        <title>Paraburkholderia acidiphila 7Q-K02 sp. nov and Paraburkholderia acidisoli DHF22 sp. nov., two strains isolated from forest soil.</title>
        <authorList>
            <person name="Gao Z."/>
            <person name="Qiu L."/>
        </authorList>
    </citation>
    <scope>NUCLEOTIDE SEQUENCE [LARGE SCALE GENOMIC DNA]</scope>
    <source>
        <strain evidence="3 4">DHF22</strain>
    </source>
</reference>
<feature type="domain" description="Spore coat protein U/FanG" evidence="2">
    <location>
        <begin position="28"/>
        <end position="152"/>
    </location>
</feature>
<dbReference type="PANTHER" id="PTHR37089:SF4">
    <property type="entry name" value="EXPORTED PROTEIN"/>
    <property type="match status" value="1"/>
</dbReference>
<dbReference type="AlphaFoldDB" id="A0A7Z2GQM3"/>
<feature type="chain" id="PRO_5030520687" evidence="1">
    <location>
        <begin position="31"/>
        <end position="332"/>
    </location>
</feature>
<dbReference type="Proteomes" id="UP000433577">
    <property type="component" value="Chromosome 4"/>
</dbReference>
<dbReference type="SMART" id="SM00972">
    <property type="entry name" value="SCPU"/>
    <property type="match status" value="2"/>
</dbReference>
<feature type="domain" description="Spore coat protein U/FanG" evidence="2">
    <location>
        <begin position="197"/>
        <end position="329"/>
    </location>
</feature>
<evidence type="ECO:0000313" key="3">
    <source>
        <dbReference type="EMBL" id="QGZ65996.1"/>
    </source>
</evidence>
<evidence type="ECO:0000313" key="4">
    <source>
        <dbReference type="Proteomes" id="UP000433577"/>
    </source>
</evidence>
<accession>A0A7Z2GQM3</accession>
<dbReference type="PANTHER" id="PTHR37089">
    <property type="entry name" value="PROTEIN U-RELATED"/>
    <property type="match status" value="1"/>
</dbReference>
<keyword evidence="4" id="KW-1185">Reference proteome</keyword>